<name>A0ABW0QHZ0_9BURK</name>
<gene>
    <name evidence="5" type="ORF">ACFPP7_15600</name>
</gene>
<evidence type="ECO:0000313" key="6">
    <source>
        <dbReference type="Proteomes" id="UP001596084"/>
    </source>
</evidence>
<protein>
    <submittedName>
        <fullName evidence="5">C-type cytochrome</fullName>
    </submittedName>
</protein>
<evidence type="ECO:0000313" key="5">
    <source>
        <dbReference type="EMBL" id="MFC5522324.1"/>
    </source>
</evidence>
<proteinExistence type="predicted"/>
<dbReference type="EMBL" id="JBHSMX010000024">
    <property type="protein sequence ID" value="MFC5522324.1"/>
    <property type="molecule type" value="Genomic_DNA"/>
</dbReference>
<dbReference type="InterPro" id="IPR009056">
    <property type="entry name" value="Cyt_c-like_dom"/>
</dbReference>
<evidence type="ECO:0000256" key="3">
    <source>
        <dbReference type="ARBA" id="ARBA00023004"/>
    </source>
</evidence>
<reference evidence="6" key="1">
    <citation type="journal article" date="2019" name="Int. J. Syst. Evol. Microbiol.">
        <title>The Global Catalogue of Microorganisms (GCM) 10K type strain sequencing project: providing services to taxonomists for standard genome sequencing and annotation.</title>
        <authorList>
            <consortium name="The Broad Institute Genomics Platform"/>
            <consortium name="The Broad Institute Genome Sequencing Center for Infectious Disease"/>
            <person name="Wu L."/>
            <person name="Ma J."/>
        </authorList>
    </citation>
    <scope>NUCLEOTIDE SEQUENCE [LARGE SCALE GENOMIC DNA]</scope>
    <source>
        <strain evidence="6">CGMCC 4.7277</strain>
    </source>
</reference>
<sequence>MTPDPDTGIGKWTDAQLAKAIREGVDKNGRPYKPPMAFGFYKNINDADMGALIAYLRSLKPQAFAGKK</sequence>
<evidence type="ECO:0000256" key="2">
    <source>
        <dbReference type="ARBA" id="ARBA00022723"/>
    </source>
</evidence>
<organism evidence="5 6">
    <name type="scientific">Polaromonas jejuensis</name>
    <dbReference type="NCBI Taxonomy" id="457502"/>
    <lineage>
        <taxon>Bacteria</taxon>
        <taxon>Pseudomonadati</taxon>
        <taxon>Pseudomonadota</taxon>
        <taxon>Betaproteobacteria</taxon>
        <taxon>Burkholderiales</taxon>
        <taxon>Comamonadaceae</taxon>
        <taxon>Polaromonas</taxon>
    </lineage>
</organism>
<feature type="domain" description="Cytochrome c" evidence="4">
    <location>
        <begin position="18"/>
        <end position="60"/>
    </location>
</feature>
<dbReference type="InterPro" id="IPR036909">
    <property type="entry name" value="Cyt_c-like_dom_sf"/>
</dbReference>
<dbReference type="Gene3D" id="1.10.760.10">
    <property type="entry name" value="Cytochrome c-like domain"/>
    <property type="match status" value="1"/>
</dbReference>
<keyword evidence="3" id="KW-0408">Iron</keyword>
<evidence type="ECO:0000259" key="4">
    <source>
        <dbReference type="Pfam" id="PF00034"/>
    </source>
</evidence>
<dbReference type="RefSeq" id="WP_377372096.1">
    <property type="nucleotide sequence ID" value="NZ_JBHSMX010000024.1"/>
</dbReference>
<accession>A0ABW0QHZ0</accession>
<dbReference type="Proteomes" id="UP001596084">
    <property type="component" value="Unassembled WGS sequence"/>
</dbReference>
<dbReference type="Pfam" id="PF00034">
    <property type="entry name" value="Cytochrom_C"/>
    <property type="match status" value="1"/>
</dbReference>
<keyword evidence="1" id="KW-0349">Heme</keyword>
<keyword evidence="2" id="KW-0479">Metal-binding</keyword>
<dbReference type="SUPFAM" id="SSF46626">
    <property type="entry name" value="Cytochrome c"/>
    <property type="match status" value="1"/>
</dbReference>
<keyword evidence="6" id="KW-1185">Reference proteome</keyword>
<evidence type="ECO:0000256" key="1">
    <source>
        <dbReference type="ARBA" id="ARBA00022617"/>
    </source>
</evidence>
<comment type="caution">
    <text evidence="5">The sequence shown here is derived from an EMBL/GenBank/DDBJ whole genome shotgun (WGS) entry which is preliminary data.</text>
</comment>